<dbReference type="OrthoDB" id="10414351at2759"/>
<dbReference type="GeneID" id="18927794"/>
<dbReference type="KEGG" id="mlr:MELLADRAFT_39287"/>
<dbReference type="EMBL" id="GL883140">
    <property type="protein sequence ID" value="EGG01220.1"/>
    <property type="molecule type" value="Genomic_DNA"/>
</dbReference>
<evidence type="ECO:0000313" key="2">
    <source>
        <dbReference type="EMBL" id="EGG01220.1"/>
    </source>
</evidence>
<proteinExistence type="predicted"/>
<accession>F4S2E3</accession>
<dbReference type="InterPro" id="IPR032710">
    <property type="entry name" value="NTF2-like_dom_sf"/>
</dbReference>
<name>F4S2E3_MELLP</name>
<reference evidence="3" key="1">
    <citation type="journal article" date="2011" name="Proc. Natl. Acad. Sci. U.S.A.">
        <title>Obligate biotrophy features unraveled by the genomic analysis of rust fungi.</title>
        <authorList>
            <person name="Duplessis S."/>
            <person name="Cuomo C.A."/>
            <person name="Lin Y.-C."/>
            <person name="Aerts A."/>
            <person name="Tisserant E."/>
            <person name="Veneault-Fourrey C."/>
            <person name="Joly D.L."/>
            <person name="Hacquard S."/>
            <person name="Amselem J."/>
            <person name="Cantarel B.L."/>
            <person name="Chiu R."/>
            <person name="Coutinho P.M."/>
            <person name="Feau N."/>
            <person name="Field M."/>
            <person name="Frey P."/>
            <person name="Gelhaye E."/>
            <person name="Goldberg J."/>
            <person name="Grabherr M.G."/>
            <person name="Kodira C.D."/>
            <person name="Kohler A."/>
            <person name="Kuees U."/>
            <person name="Lindquist E.A."/>
            <person name="Lucas S.M."/>
            <person name="Mago R."/>
            <person name="Mauceli E."/>
            <person name="Morin E."/>
            <person name="Murat C."/>
            <person name="Pangilinan J.L."/>
            <person name="Park R."/>
            <person name="Pearson M."/>
            <person name="Quesneville H."/>
            <person name="Rouhier N."/>
            <person name="Sakthikumar S."/>
            <person name="Salamov A.A."/>
            <person name="Schmutz J."/>
            <person name="Selles B."/>
            <person name="Shapiro H."/>
            <person name="Tanguay P."/>
            <person name="Tuskan G.A."/>
            <person name="Henrissat B."/>
            <person name="Van de Peer Y."/>
            <person name="Rouze P."/>
            <person name="Ellis J.G."/>
            <person name="Dodds P.N."/>
            <person name="Schein J.E."/>
            <person name="Zhong S."/>
            <person name="Hamelin R.C."/>
            <person name="Grigoriev I.V."/>
            <person name="Szabo L.J."/>
            <person name="Martin F."/>
        </authorList>
    </citation>
    <scope>NUCLEOTIDE SEQUENCE [LARGE SCALE GENOMIC DNA]</scope>
    <source>
        <strain evidence="3">98AG31 / pathotype 3-4-7</strain>
    </source>
</reference>
<dbReference type="HOGENOM" id="CLU_1611144_0_0_1"/>
<dbReference type="VEuPathDB" id="FungiDB:MELLADRAFT_39287"/>
<keyword evidence="3" id="KW-1185">Reference proteome</keyword>
<evidence type="ECO:0000256" key="1">
    <source>
        <dbReference type="SAM" id="SignalP"/>
    </source>
</evidence>
<dbReference type="Gene3D" id="3.10.450.50">
    <property type="match status" value="1"/>
</dbReference>
<gene>
    <name evidence="2" type="ORF">MELLADRAFT_39287</name>
</gene>
<feature type="signal peptide" evidence="1">
    <location>
        <begin position="1"/>
        <end position="25"/>
    </location>
</feature>
<feature type="chain" id="PRO_5003315791" evidence="1">
    <location>
        <begin position="26"/>
        <end position="165"/>
    </location>
</feature>
<dbReference type="RefSeq" id="XP_007415570.1">
    <property type="nucleotide sequence ID" value="XM_007415508.1"/>
</dbReference>
<evidence type="ECO:0000313" key="3">
    <source>
        <dbReference type="Proteomes" id="UP000001072"/>
    </source>
</evidence>
<organism evidence="3">
    <name type="scientific">Melampsora larici-populina (strain 98AG31 / pathotype 3-4-7)</name>
    <name type="common">Poplar leaf rust fungus</name>
    <dbReference type="NCBI Taxonomy" id="747676"/>
    <lineage>
        <taxon>Eukaryota</taxon>
        <taxon>Fungi</taxon>
        <taxon>Dikarya</taxon>
        <taxon>Basidiomycota</taxon>
        <taxon>Pucciniomycotina</taxon>
        <taxon>Pucciniomycetes</taxon>
        <taxon>Pucciniales</taxon>
        <taxon>Melampsoraceae</taxon>
        <taxon>Melampsora</taxon>
    </lineage>
</organism>
<dbReference type="AlphaFoldDB" id="F4S2E3"/>
<dbReference type="Proteomes" id="UP000001072">
    <property type="component" value="Unassembled WGS sequence"/>
</dbReference>
<dbReference type="SUPFAM" id="SSF54427">
    <property type="entry name" value="NTF2-like"/>
    <property type="match status" value="1"/>
</dbReference>
<dbReference type="InParanoid" id="F4S2E3"/>
<keyword evidence="1" id="KW-0732">Signal</keyword>
<sequence length="165" mass="18288">MVSILRSSILLFASFFLLSFSNLSTINCLSFSSNFVVPENIPGNFKKFLTDFYTAVDASDAQKSVSYFCDKPVPVVASSGKTVIGKAAIINIFKNKVADATFEKVITSVNRVESSEGLQIVVNGRVTKTLKIGGQKTQYNYYAKLHFLDQQYYGVLYKMESKLSS</sequence>
<protein>
    <submittedName>
        <fullName evidence="2">Secreted protein</fullName>
    </submittedName>
</protein>